<dbReference type="EMBL" id="JAACJK010000102">
    <property type="protein sequence ID" value="KAF5333843.1"/>
    <property type="molecule type" value="Genomic_DNA"/>
</dbReference>
<dbReference type="SUPFAM" id="SSF52833">
    <property type="entry name" value="Thioredoxin-like"/>
    <property type="match status" value="1"/>
</dbReference>
<dbReference type="InterPro" id="IPR004045">
    <property type="entry name" value="Glutathione_S-Trfase_N"/>
</dbReference>
<dbReference type="InterPro" id="IPR036249">
    <property type="entry name" value="Thioredoxin-like_sf"/>
</dbReference>
<dbReference type="GO" id="GO:0005737">
    <property type="term" value="C:cytoplasm"/>
    <property type="evidence" value="ECO:0007669"/>
    <property type="project" value="TreeGrafter"/>
</dbReference>
<dbReference type="Gene3D" id="1.20.1050.10">
    <property type="match status" value="1"/>
</dbReference>
<name>A0A8H5C2M5_9AGAR</name>
<organism evidence="4 5">
    <name type="scientific">Ephemerocybe angulata</name>
    <dbReference type="NCBI Taxonomy" id="980116"/>
    <lineage>
        <taxon>Eukaryota</taxon>
        <taxon>Fungi</taxon>
        <taxon>Dikarya</taxon>
        <taxon>Basidiomycota</taxon>
        <taxon>Agaricomycotina</taxon>
        <taxon>Agaricomycetes</taxon>
        <taxon>Agaricomycetidae</taxon>
        <taxon>Agaricales</taxon>
        <taxon>Agaricineae</taxon>
        <taxon>Psathyrellaceae</taxon>
        <taxon>Ephemerocybe</taxon>
    </lineage>
</organism>
<dbReference type="GO" id="GO:0004364">
    <property type="term" value="F:glutathione transferase activity"/>
    <property type="evidence" value="ECO:0007669"/>
    <property type="project" value="UniProtKB-EC"/>
</dbReference>
<reference evidence="4 5" key="1">
    <citation type="journal article" date="2020" name="ISME J.">
        <title>Uncovering the hidden diversity of litter-decomposition mechanisms in mushroom-forming fungi.</title>
        <authorList>
            <person name="Floudas D."/>
            <person name="Bentzer J."/>
            <person name="Ahren D."/>
            <person name="Johansson T."/>
            <person name="Persson P."/>
            <person name="Tunlid A."/>
        </authorList>
    </citation>
    <scope>NUCLEOTIDE SEQUENCE [LARGE SCALE GENOMIC DNA]</scope>
    <source>
        <strain evidence="4 5">CBS 175.51</strain>
    </source>
</reference>
<proteinExistence type="predicted"/>
<keyword evidence="5" id="KW-1185">Reference proteome</keyword>
<evidence type="ECO:0000256" key="1">
    <source>
        <dbReference type="ARBA" id="ARBA00012452"/>
    </source>
</evidence>
<dbReference type="OrthoDB" id="249703at2759"/>
<evidence type="ECO:0000313" key="4">
    <source>
        <dbReference type="EMBL" id="KAF5333843.1"/>
    </source>
</evidence>
<gene>
    <name evidence="4" type="ORF">D9611_015151</name>
</gene>
<dbReference type="PANTHER" id="PTHR43900">
    <property type="entry name" value="GLUTATHIONE S-TRANSFERASE RHO"/>
    <property type="match status" value="1"/>
</dbReference>
<accession>A0A8H5C2M5</accession>
<dbReference type="GO" id="GO:0043295">
    <property type="term" value="F:glutathione binding"/>
    <property type="evidence" value="ECO:0007669"/>
    <property type="project" value="TreeGrafter"/>
</dbReference>
<keyword evidence="2" id="KW-0808">Transferase</keyword>
<dbReference type="Gene3D" id="3.40.30.10">
    <property type="entry name" value="Glutaredoxin"/>
    <property type="match status" value="1"/>
</dbReference>
<sequence length="133" mass="14358">MSKVPYIDDKGFGLYESRAIGRYIALKYAGQGTQGLIPSHTDVEATAIFERAASLEYAQFDAHASKIVRAAMGLPVDEEAVKYAIDQLSAKLDAYKTILSKQAYLAGEVSTVIHSAHTDSDCSHLLNADSNSC</sequence>
<dbReference type="GO" id="GO:0006749">
    <property type="term" value="P:glutathione metabolic process"/>
    <property type="evidence" value="ECO:0007669"/>
    <property type="project" value="TreeGrafter"/>
</dbReference>
<dbReference type="PROSITE" id="PS50404">
    <property type="entry name" value="GST_NTER"/>
    <property type="match status" value="1"/>
</dbReference>
<dbReference type="InterPro" id="IPR036282">
    <property type="entry name" value="Glutathione-S-Trfase_C_sf"/>
</dbReference>
<dbReference type="SUPFAM" id="SSF47616">
    <property type="entry name" value="GST C-terminal domain-like"/>
    <property type="match status" value="1"/>
</dbReference>
<dbReference type="PANTHER" id="PTHR43900:SF3">
    <property type="entry name" value="GLUTATHIONE S-TRANSFERASE RHO"/>
    <property type="match status" value="1"/>
</dbReference>
<dbReference type="Proteomes" id="UP000541558">
    <property type="component" value="Unassembled WGS sequence"/>
</dbReference>
<comment type="caution">
    <text evidence="4">The sequence shown here is derived from an EMBL/GenBank/DDBJ whole genome shotgun (WGS) entry which is preliminary data.</text>
</comment>
<protein>
    <recommendedName>
        <fullName evidence="1">glutathione transferase</fullName>
        <ecNumber evidence="1">2.5.1.18</ecNumber>
    </recommendedName>
</protein>
<dbReference type="EC" id="2.5.1.18" evidence="1"/>
<feature type="domain" description="GST N-terminal" evidence="3">
    <location>
        <begin position="1"/>
        <end position="32"/>
    </location>
</feature>
<evidence type="ECO:0000259" key="3">
    <source>
        <dbReference type="PROSITE" id="PS50404"/>
    </source>
</evidence>
<dbReference type="AlphaFoldDB" id="A0A8H5C2M5"/>
<evidence type="ECO:0000256" key="2">
    <source>
        <dbReference type="ARBA" id="ARBA00022679"/>
    </source>
</evidence>
<evidence type="ECO:0000313" key="5">
    <source>
        <dbReference type="Proteomes" id="UP000541558"/>
    </source>
</evidence>